<evidence type="ECO:0000256" key="2">
    <source>
        <dbReference type="SAM" id="MobiDB-lite"/>
    </source>
</evidence>
<dbReference type="InterPro" id="IPR011109">
    <property type="entry name" value="DNA_bind_recombinase_dom"/>
</dbReference>
<dbReference type="CDD" id="cd00338">
    <property type="entry name" value="Ser_Recombinase"/>
    <property type="match status" value="1"/>
</dbReference>
<evidence type="ECO:0000259" key="3">
    <source>
        <dbReference type="PROSITE" id="PS51737"/>
    </source>
</evidence>
<keyword evidence="1" id="KW-0175">Coiled coil</keyword>
<keyword evidence="5" id="KW-1185">Reference proteome</keyword>
<dbReference type="Gene3D" id="3.90.1750.20">
    <property type="entry name" value="Putative Large Serine Recombinase, Chain B, Domain 2"/>
    <property type="match status" value="1"/>
</dbReference>
<sequence>MGTAQQGAVPPIPPEVFTSTTRRFRAGLKGGALRVAFAGRTSTDDKQDATLSIPRQLANSRASLPPRGMIVAHFYDVESGRMDLKDRGRGKAHEAMSIPVPRDGGIQDLLEEAAREDRRFDAVICESIERLARRSYISSQIEHRLEQLGVLLLASDEPIMENGKKATQILTRRVKQGVAEWYVLELLEKSWGGFETHTEQGFNVGSPPYGYMPLKVPHPVPAKRAEGATKHRLTPDPLRGPTVTWIFELRVHRRLGYEAIADVLNLQPDRFPPPRPVDPRRAVGKWTGGSVRGVLTNPKYCGFMVWNRRGTKAGGRLKPPEEWVWSSQPTHEPLVSVDTFIAAQKIAGHRVRSRQRSGINQAHPQAARSYRLRSYVRCALCGRRMFGKTRREVGYFACQPPKGKCEASHPKSVWVREAYLMEAVLGFFTDRVFSPARSRALFAAIPDADTAALREHEQAVSSLERRQEELNERRDRLLGQLEFVDDPASRLAGDIRERAERLYTEKEEIDRQLRELRERPPVRVAPEMLDAIPVQAVELDKVPEEVLRRLFEAFRLELTYDKWANHVHIRVTLAAESLDESVRAAQRVADPGEGSEMKRWEPSKSVPICEVPPGGWAGGHRWRRRRRTDRRPPGGRHARDRSRRPSAS</sequence>
<reference evidence="4" key="1">
    <citation type="submission" date="2022-06" db="EMBL/GenBank/DDBJ databases">
        <authorList>
            <person name="Ping M."/>
        </authorList>
    </citation>
    <scope>NUCLEOTIDE SEQUENCE</scope>
    <source>
        <strain evidence="4">JCM11759T</strain>
    </source>
</reference>
<proteinExistence type="predicted"/>
<dbReference type="PROSITE" id="PS51737">
    <property type="entry name" value="RECOMBINASE_DNA_BIND"/>
    <property type="match status" value="1"/>
</dbReference>
<feature type="domain" description="Recombinase" evidence="3">
    <location>
        <begin position="208"/>
        <end position="353"/>
    </location>
</feature>
<feature type="region of interest" description="Disordered" evidence="2">
    <location>
        <begin position="588"/>
        <end position="648"/>
    </location>
</feature>
<evidence type="ECO:0000256" key="1">
    <source>
        <dbReference type="SAM" id="Coils"/>
    </source>
</evidence>
<evidence type="ECO:0000313" key="5">
    <source>
        <dbReference type="Proteomes" id="UP001055940"/>
    </source>
</evidence>
<dbReference type="InterPro" id="IPR036162">
    <property type="entry name" value="Resolvase-like_N_sf"/>
</dbReference>
<evidence type="ECO:0000313" key="4">
    <source>
        <dbReference type="EMBL" id="USY19870.1"/>
    </source>
</evidence>
<dbReference type="Proteomes" id="UP001055940">
    <property type="component" value="Chromosome"/>
</dbReference>
<dbReference type="InterPro" id="IPR006119">
    <property type="entry name" value="Resolv_N"/>
</dbReference>
<name>A0ABY5D913_9ACTN</name>
<dbReference type="EMBL" id="CP099837">
    <property type="protein sequence ID" value="USY19870.1"/>
    <property type="molecule type" value="Genomic_DNA"/>
</dbReference>
<gene>
    <name evidence="4" type="ORF">NE857_32380</name>
</gene>
<accession>A0ABY5D913</accession>
<dbReference type="InterPro" id="IPR038109">
    <property type="entry name" value="DNA_bind_recomb_sf"/>
</dbReference>
<dbReference type="InterPro" id="IPR050639">
    <property type="entry name" value="SSR_resolvase"/>
</dbReference>
<dbReference type="Pfam" id="PF00239">
    <property type="entry name" value="Resolvase"/>
    <property type="match status" value="1"/>
</dbReference>
<dbReference type="SUPFAM" id="SSF53041">
    <property type="entry name" value="Resolvase-like"/>
    <property type="match status" value="1"/>
</dbReference>
<protein>
    <submittedName>
        <fullName evidence="4">Recombinase family protein</fullName>
    </submittedName>
</protein>
<feature type="compositionally biased region" description="Basic residues" evidence="2">
    <location>
        <begin position="620"/>
        <end position="648"/>
    </location>
</feature>
<feature type="coiled-coil region" evidence="1">
    <location>
        <begin position="453"/>
        <end position="519"/>
    </location>
</feature>
<organism evidence="4 5">
    <name type="scientific">Nocardiopsis exhalans</name>
    <dbReference type="NCBI Taxonomy" id="163604"/>
    <lineage>
        <taxon>Bacteria</taxon>
        <taxon>Bacillati</taxon>
        <taxon>Actinomycetota</taxon>
        <taxon>Actinomycetes</taxon>
        <taxon>Streptosporangiales</taxon>
        <taxon>Nocardiopsidaceae</taxon>
        <taxon>Nocardiopsis</taxon>
    </lineage>
</organism>
<dbReference type="RefSeq" id="WP_246420453.1">
    <property type="nucleotide sequence ID" value="NZ_BAAAJB010000018.1"/>
</dbReference>
<dbReference type="SMART" id="SM00857">
    <property type="entry name" value="Resolvase"/>
    <property type="match status" value="1"/>
</dbReference>
<dbReference type="Pfam" id="PF07508">
    <property type="entry name" value="Recombinase"/>
    <property type="match status" value="1"/>
</dbReference>
<dbReference type="Gene3D" id="3.40.50.1390">
    <property type="entry name" value="Resolvase, N-terminal catalytic domain"/>
    <property type="match status" value="1"/>
</dbReference>
<dbReference type="PANTHER" id="PTHR30461:SF23">
    <property type="entry name" value="DNA RECOMBINASE-RELATED"/>
    <property type="match status" value="1"/>
</dbReference>
<dbReference type="PANTHER" id="PTHR30461">
    <property type="entry name" value="DNA-INVERTASE FROM LAMBDOID PROPHAGE"/>
    <property type="match status" value="1"/>
</dbReference>